<keyword evidence="3" id="KW-1185">Reference proteome</keyword>
<gene>
    <name evidence="2" type="ORF">D5F51_04175</name>
</gene>
<feature type="transmembrane region" description="Helical" evidence="1">
    <location>
        <begin position="91"/>
        <end position="110"/>
    </location>
</feature>
<dbReference type="Proteomes" id="UP000288804">
    <property type="component" value="Chromosome"/>
</dbReference>
<keyword evidence="1" id="KW-0472">Membrane</keyword>
<proteinExistence type="predicted"/>
<dbReference type="RefSeq" id="WP_129195692.1">
    <property type="nucleotide sequence ID" value="NZ_CABHXI010000025.1"/>
</dbReference>
<evidence type="ECO:0008006" key="4">
    <source>
        <dbReference type="Google" id="ProtNLM"/>
    </source>
</evidence>
<reference evidence="3" key="1">
    <citation type="submission" date="2018-09" db="EMBL/GenBank/DDBJ databases">
        <title>Yersinia hibernicus sp. nov.</title>
        <authorList>
            <person name="Nguyen S.V."/>
            <person name="Mundanda D.M."/>
            <person name="Anes J."/>
            <person name="Fanning S."/>
        </authorList>
    </citation>
    <scope>NUCLEOTIDE SEQUENCE [LARGE SCALE GENOMIC DNA]</scope>
    <source>
        <strain evidence="3">CFS1934</strain>
    </source>
</reference>
<feature type="transmembrane region" description="Helical" evidence="1">
    <location>
        <begin position="50"/>
        <end position="71"/>
    </location>
</feature>
<sequence length="245" mass="28555">MNEPRNNFWNNTFLLALAPIGGYFFVYRWFAGKADYYQYPRELIEINLTSGLSLFYITVLILSLALCYWYILNKTIVVDNNNEEGYEKVEVILISLFIFMCIISPAPNIIGFEGKWYHSMIAAVAFMTLMNLISRFNKFIFKVTSLRRKFFLTKNNYVMVLLSAFILSKIIYDMSYAEARNKKDYFIMHIADKNYGVIDIYSNTYILAALENNQLTKSLVIYRADSGDIIPIENKKLTQAPLITR</sequence>
<feature type="transmembrane region" description="Helical" evidence="1">
    <location>
        <begin position="116"/>
        <end position="134"/>
    </location>
</feature>
<feature type="transmembrane region" description="Helical" evidence="1">
    <location>
        <begin position="12"/>
        <end position="30"/>
    </location>
</feature>
<feature type="transmembrane region" description="Helical" evidence="1">
    <location>
        <begin position="155"/>
        <end position="172"/>
    </location>
</feature>
<keyword evidence="1" id="KW-0812">Transmembrane</keyword>
<keyword evidence="1" id="KW-1133">Transmembrane helix</keyword>
<organism evidence="2 3">
    <name type="scientific">Yersinia hibernica</name>
    <dbReference type="NCBI Taxonomy" id="2339259"/>
    <lineage>
        <taxon>Bacteria</taxon>
        <taxon>Pseudomonadati</taxon>
        <taxon>Pseudomonadota</taxon>
        <taxon>Gammaproteobacteria</taxon>
        <taxon>Enterobacterales</taxon>
        <taxon>Yersiniaceae</taxon>
        <taxon>Yersinia</taxon>
    </lineage>
</organism>
<evidence type="ECO:0000256" key="1">
    <source>
        <dbReference type="SAM" id="Phobius"/>
    </source>
</evidence>
<dbReference type="EMBL" id="CP032487">
    <property type="protein sequence ID" value="QAX77812.1"/>
    <property type="molecule type" value="Genomic_DNA"/>
</dbReference>
<accession>A0ABX5QX40</accession>
<name>A0ABX5QX40_9GAMM</name>
<evidence type="ECO:0000313" key="2">
    <source>
        <dbReference type="EMBL" id="QAX77812.1"/>
    </source>
</evidence>
<evidence type="ECO:0000313" key="3">
    <source>
        <dbReference type="Proteomes" id="UP000288804"/>
    </source>
</evidence>
<protein>
    <recommendedName>
        <fullName evidence="4">DUF5671 domain-containing protein</fullName>
    </recommendedName>
</protein>